<keyword evidence="2" id="KW-1185">Reference proteome</keyword>
<dbReference type="PANTHER" id="PTHR43975">
    <property type="entry name" value="ZGC:101858"/>
    <property type="match status" value="1"/>
</dbReference>
<dbReference type="Gene3D" id="3.40.50.720">
    <property type="entry name" value="NAD(P)-binding Rossmann-like Domain"/>
    <property type="match status" value="1"/>
</dbReference>
<comment type="caution">
    <text evidence="1">The sequence shown here is derived from an EMBL/GenBank/DDBJ whole genome shotgun (WGS) entry which is preliminary data.</text>
</comment>
<dbReference type="EMBL" id="BDIP01001371">
    <property type="protein sequence ID" value="GIQ84260.1"/>
    <property type="molecule type" value="Genomic_DNA"/>
</dbReference>
<dbReference type="PRINTS" id="PR00081">
    <property type="entry name" value="GDHRDH"/>
</dbReference>
<dbReference type="AlphaFoldDB" id="A0A9K3CXL6"/>
<protein>
    <submittedName>
        <fullName evidence="1">Short-chain dehydrogenase/reductase SDR</fullName>
    </submittedName>
</protein>
<reference evidence="1 2" key="1">
    <citation type="journal article" date="2018" name="PLoS ONE">
        <title>The draft genome of Kipferlia bialata reveals reductive genome evolution in fornicate parasites.</title>
        <authorList>
            <person name="Tanifuji G."/>
            <person name="Takabayashi S."/>
            <person name="Kume K."/>
            <person name="Takagi M."/>
            <person name="Nakayama T."/>
            <person name="Kamikawa R."/>
            <person name="Inagaki Y."/>
            <person name="Hashimoto T."/>
        </authorList>
    </citation>
    <scope>NUCLEOTIDE SEQUENCE [LARGE SCALE GENOMIC DNA]</scope>
    <source>
        <strain evidence="1">NY0173</strain>
    </source>
</reference>
<proteinExistence type="predicted"/>
<dbReference type="FunFam" id="3.40.50.720:FF:000084">
    <property type="entry name" value="Short-chain dehydrogenase reductase"/>
    <property type="match status" value="1"/>
</dbReference>
<name>A0A9K3CXL6_9EUKA</name>
<evidence type="ECO:0000313" key="2">
    <source>
        <dbReference type="Proteomes" id="UP000265618"/>
    </source>
</evidence>
<dbReference type="PRINTS" id="PR00080">
    <property type="entry name" value="SDRFAMILY"/>
</dbReference>
<dbReference type="SUPFAM" id="SSF51735">
    <property type="entry name" value="NAD(P)-binding Rossmann-fold domains"/>
    <property type="match status" value="1"/>
</dbReference>
<dbReference type="InterPro" id="IPR036291">
    <property type="entry name" value="NAD(P)-bd_dom_sf"/>
</dbReference>
<dbReference type="PANTHER" id="PTHR43975:SF2">
    <property type="entry name" value="EG:BACR7A4.14 PROTEIN-RELATED"/>
    <property type="match status" value="1"/>
</dbReference>
<organism evidence="1 2">
    <name type="scientific">Kipferlia bialata</name>
    <dbReference type="NCBI Taxonomy" id="797122"/>
    <lineage>
        <taxon>Eukaryota</taxon>
        <taxon>Metamonada</taxon>
        <taxon>Carpediemonas-like organisms</taxon>
        <taxon>Kipferlia</taxon>
    </lineage>
</organism>
<dbReference type="InterPro" id="IPR002347">
    <property type="entry name" value="SDR_fam"/>
</dbReference>
<sequence length="268" mass="27369">MAVTRTAVVTGASSGIGRAIALALAEDGCTTLVLQGRNRERLDEVAAEISGAHPSATVHTAQHDLTVEGISAFCEQTKGLCTEGVDVLVNNVGGVDPSAALPCESVTSEAYESMMHLNFKIPVLVLSGLSASLNEGGSVLFISSLNATSPEAGGGLYCAPKAAVNMYVKCAALDLAPKGIRVNSLSPGYCSTRFHDQLMPAEVRQVVETTGLAAANALKGMMTPEDVAASAVFLCSDRARMITGTDLLCDAGLGVNANAGTVLGLALS</sequence>
<gene>
    <name evidence="1" type="ORF">KIPB_005716</name>
</gene>
<accession>A0A9K3CXL6</accession>
<dbReference type="OrthoDB" id="1393670at2759"/>
<dbReference type="CDD" id="cd05233">
    <property type="entry name" value="SDR_c"/>
    <property type="match status" value="1"/>
</dbReference>
<evidence type="ECO:0000313" key="1">
    <source>
        <dbReference type="EMBL" id="GIQ84260.1"/>
    </source>
</evidence>
<dbReference type="Proteomes" id="UP000265618">
    <property type="component" value="Unassembled WGS sequence"/>
</dbReference>
<dbReference type="Pfam" id="PF13561">
    <property type="entry name" value="adh_short_C2"/>
    <property type="match status" value="1"/>
</dbReference>